<feature type="binding site" evidence="16">
    <location>
        <position position="736"/>
    </location>
    <ligand>
        <name>ATP</name>
        <dbReference type="ChEBI" id="CHEBI:30616"/>
    </ligand>
</feature>
<feature type="binding site" evidence="17">
    <location>
        <position position="878"/>
    </location>
    <ligand>
        <name>Mg(2+)</name>
        <dbReference type="ChEBI" id="CHEBI:18420"/>
    </ligand>
</feature>
<feature type="binding site" evidence="16">
    <location>
        <position position="737"/>
    </location>
    <ligand>
        <name>ATP</name>
        <dbReference type="ChEBI" id="CHEBI:30616"/>
    </ligand>
</feature>
<feature type="transmembrane region" description="Helical" evidence="18">
    <location>
        <begin position="1057"/>
        <end position="1075"/>
    </location>
</feature>
<evidence type="ECO:0000256" key="8">
    <source>
        <dbReference type="ARBA" id="ARBA00022840"/>
    </source>
</evidence>
<feature type="binding site" evidence="16">
    <location>
        <position position="882"/>
    </location>
    <ligand>
        <name>ATP</name>
        <dbReference type="ChEBI" id="CHEBI:30616"/>
    </ligand>
</feature>
<dbReference type="Gene3D" id="3.40.50.1000">
    <property type="entry name" value="HAD superfamily/HAD-like"/>
    <property type="match status" value="1"/>
</dbReference>
<feature type="binding site" evidence="16">
    <location>
        <position position="530"/>
    </location>
    <ligand>
        <name>ATP</name>
        <dbReference type="ChEBI" id="CHEBI:30616"/>
    </ligand>
</feature>
<dbReference type="InterPro" id="IPR032631">
    <property type="entry name" value="P-type_ATPase_N"/>
</dbReference>
<dbReference type="InterPro" id="IPR023214">
    <property type="entry name" value="HAD_sf"/>
</dbReference>
<dbReference type="SFLD" id="SFLDS00003">
    <property type="entry name" value="Haloacid_Dehalogenase"/>
    <property type="match status" value="1"/>
</dbReference>
<feature type="binding site" evidence="16">
    <location>
        <position position="364"/>
    </location>
    <ligand>
        <name>ATP</name>
        <dbReference type="ChEBI" id="CHEBI:30616"/>
    </ligand>
</feature>
<dbReference type="InterPro" id="IPR036412">
    <property type="entry name" value="HAD-like_sf"/>
</dbReference>
<keyword evidence="13 18" id="KW-0472">Membrane</keyword>
<feature type="region of interest" description="Disordered" evidence="19">
    <location>
        <begin position="776"/>
        <end position="808"/>
    </location>
</feature>
<evidence type="ECO:0000259" key="21">
    <source>
        <dbReference type="Pfam" id="PF16212"/>
    </source>
</evidence>
<dbReference type="Pfam" id="PF16209">
    <property type="entry name" value="PhoLip_ATPase_N"/>
    <property type="match status" value="1"/>
</dbReference>
<evidence type="ECO:0000256" key="17">
    <source>
        <dbReference type="PIRSR" id="PIRSR606539-3"/>
    </source>
</evidence>
<reference evidence="22" key="1">
    <citation type="journal article" date="2021" name="Cell">
        <title>Tracing the genetic footprints of vertebrate landing in non-teleost ray-finned fishes.</title>
        <authorList>
            <person name="Bi X."/>
            <person name="Wang K."/>
            <person name="Yang L."/>
            <person name="Pan H."/>
            <person name="Jiang H."/>
            <person name="Wei Q."/>
            <person name="Fang M."/>
            <person name="Yu H."/>
            <person name="Zhu C."/>
            <person name="Cai Y."/>
            <person name="He Y."/>
            <person name="Gan X."/>
            <person name="Zeng H."/>
            <person name="Yu D."/>
            <person name="Zhu Y."/>
            <person name="Jiang H."/>
            <person name="Qiu Q."/>
            <person name="Yang H."/>
            <person name="Zhang Y.E."/>
            <person name="Wang W."/>
            <person name="Zhu M."/>
            <person name="He S."/>
            <person name="Zhang G."/>
        </authorList>
    </citation>
    <scope>NUCLEOTIDE SEQUENCE</scope>
    <source>
        <strain evidence="22">Allg_001</strain>
    </source>
</reference>
<feature type="transmembrane region" description="Helical" evidence="18">
    <location>
        <begin position="23"/>
        <end position="40"/>
    </location>
</feature>
<dbReference type="InterPro" id="IPR023299">
    <property type="entry name" value="ATPase_P-typ_cyto_dom_N"/>
</dbReference>
<comment type="subcellular location">
    <subcellularLocation>
        <location evidence="2">Endomembrane system</location>
        <topology evidence="2">Multi-pass membrane protein</topology>
    </subcellularLocation>
    <subcellularLocation>
        <location evidence="18">Membrane</location>
        <topology evidence="18">Multi-pass membrane protein</topology>
    </subcellularLocation>
</comment>
<dbReference type="SUPFAM" id="SSF81665">
    <property type="entry name" value="Calcium ATPase, transmembrane domain M"/>
    <property type="match status" value="1"/>
</dbReference>
<feature type="compositionally biased region" description="Basic and acidic residues" evidence="19">
    <location>
        <begin position="1242"/>
        <end position="1253"/>
    </location>
</feature>
<gene>
    <name evidence="22" type="primary">Atp8b5</name>
    <name evidence="22" type="ORF">GTO95_0006172</name>
</gene>
<dbReference type="NCBIfam" id="TIGR01652">
    <property type="entry name" value="ATPase-Plipid"/>
    <property type="match status" value="2"/>
</dbReference>
<keyword evidence="7 16" id="KW-0547">Nucleotide-binding</keyword>
<keyword evidence="12" id="KW-0445">Lipid transport</keyword>
<dbReference type="PRINTS" id="PR00119">
    <property type="entry name" value="CATATPASE"/>
</dbReference>
<dbReference type="PANTHER" id="PTHR24092:SF52">
    <property type="entry name" value="PHOSPHOLIPID-TRANSPORTING ATPASE FETA"/>
    <property type="match status" value="1"/>
</dbReference>
<feature type="binding site" evidence="16">
    <location>
        <position position="735"/>
    </location>
    <ligand>
        <name>ATP</name>
        <dbReference type="ChEBI" id="CHEBI:30616"/>
    </ligand>
</feature>
<feature type="non-terminal residue" evidence="22">
    <location>
        <position position="1"/>
    </location>
</feature>
<evidence type="ECO:0000259" key="20">
    <source>
        <dbReference type="Pfam" id="PF16209"/>
    </source>
</evidence>
<evidence type="ECO:0000256" key="3">
    <source>
        <dbReference type="ARBA" id="ARBA00008109"/>
    </source>
</evidence>
<dbReference type="FunFam" id="2.70.150.10:FF:000025">
    <property type="entry name" value="Phospholipid-transporting ATPase"/>
    <property type="match status" value="1"/>
</dbReference>
<evidence type="ECO:0000256" key="16">
    <source>
        <dbReference type="PIRSR" id="PIRSR606539-2"/>
    </source>
</evidence>
<feature type="domain" description="P-type ATPase N-terminal" evidence="20">
    <location>
        <begin position="1"/>
        <end position="52"/>
    </location>
</feature>
<evidence type="ECO:0000256" key="7">
    <source>
        <dbReference type="ARBA" id="ARBA00022741"/>
    </source>
</evidence>
<dbReference type="GO" id="GO:0005524">
    <property type="term" value="F:ATP binding"/>
    <property type="evidence" value="ECO:0007669"/>
    <property type="project" value="UniProtKB-UniRule"/>
</dbReference>
<dbReference type="PANTHER" id="PTHR24092">
    <property type="entry name" value="PROBABLE PHOSPHOLIPID-TRANSPORTING ATPASE"/>
    <property type="match status" value="1"/>
</dbReference>
<keyword evidence="11 18" id="KW-1133">Transmembrane helix</keyword>
<dbReference type="Pfam" id="PF16212">
    <property type="entry name" value="PhoLip_ATPase_C"/>
    <property type="match status" value="1"/>
</dbReference>
<evidence type="ECO:0000256" key="2">
    <source>
        <dbReference type="ARBA" id="ARBA00004127"/>
    </source>
</evidence>
<evidence type="ECO:0000256" key="4">
    <source>
        <dbReference type="ARBA" id="ARBA00022448"/>
    </source>
</evidence>
<dbReference type="Pfam" id="PF13246">
    <property type="entry name" value="Cation_ATPase"/>
    <property type="match status" value="1"/>
</dbReference>
<evidence type="ECO:0000313" key="22">
    <source>
        <dbReference type="EMBL" id="MBN3324159.1"/>
    </source>
</evidence>
<feature type="binding site" evidence="16">
    <location>
        <position position="571"/>
    </location>
    <ligand>
        <name>ATP</name>
        <dbReference type="ChEBI" id="CHEBI:30616"/>
    </ligand>
</feature>
<evidence type="ECO:0000256" key="19">
    <source>
        <dbReference type="SAM" id="MobiDB-lite"/>
    </source>
</evidence>
<dbReference type="SUPFAM" id="SSF81653">
    <property type="entry name" value="Calcium ATPase, transduction domain A"/>
    <property type="match status" value="1"/>
</dbReference>
<feature type="region of interest" description="Disordered" evidence="19">
    <location>
        <begin position="1212"/>
        <end position="1253"/>
    </location>
</feature>
<dbReference type="GO" id="GO:0016887">
    <property type="term" value="F:ATP hydrolysis activity"/>
    <property type="evidence" value="ECO:0007669"/>
    <property type="project" value="InterPro"/>
</dbReference>
<dbReference type="GO" id="GO:0045332">
    <property type="term" value="P:phospholipid translocation"/>
    <property type="evidence" value="ECO:0007669"/>
    <property type="project" value="TreeGrafter"/>
</dbReference>
<dbReference type="Gene3D" id="2.70.150.10">
    <property type="entry name" value="Calcium-transporting ATPase, cytoplasmic transduction domain A"/>
    <property type="match status" value="1"/>
</dbReference>
<dbReference type="EC" id="7.6.2.1" evidence="18"/>
<dbReference type="InterPro" id="IPR023298">
    <property type="entry name" value="ATPase_P-typ_TM_dom_sf"/>
</dbReference>
<sequence length="1253" mass="142120">TNAIKTSKYNLITFLPLNLFEQFQRIANAYFLFLLILQLIPQISSLSWFTTVVPLVLVLAVTAAKDATDDINRHKSDKQVNNRQVKVLINGELISEKWMNVQVGDIIKLENNQFVTADLLLLSSSEPLNLVYIETAELDGETNLKVKQALTVTGEMGDDIQTLAAFDGEVRCEPPNNRLDKFTGTLTHQGQKYALDNEKILLRGCTLRNTEWCFGLVIFGGPDTKLMQNCGKTTFKRTSIDRLMNVLVLWIFGFLGFMCTVLAIGNGIWEQQEGSKFTVFLPWQEGVNAPFSAFLTFWSYVIILNTVVPISLYVSVEIIRLGNSFYIDWDRKMYYPHSDTPSEARTTTLNEELGQIKYIFSDKTGTLTQNIMAFNKCSINGKSYGMAWLLGLVGTCLSVVLCFIGLHAGLSDFLLYLAYTVCIDHSVLNLLPSSCGVAGAYLDKPTVPGDVFDFAGQRMEITEKMDRVDFSYNPLADPKFVFHDHSLVEAVKLENLEVHTFFRLLSLCHTVMAEEKKEGHLLYQAQSPDEGALVTAARNFGFVFRSRTPETVTVVEMGVQKTYDLLAILDFNNVRKRMSVIVRCPEGKLSLYCKGADTIVYERLHPSCSKLMDVTTEHLNFIFSVCGCPLNTRTILYLNCPVRLIISLEFAGEGLRTLVLAGKDLDESYFEDWKQRHHEASVALDGREEKLDELYEEIETDLMIRATAIEDKLQDGVPQTIEQLSKAEIKIWVLTGDKQETAENIGYSCNMLREEMKDVFVISANTADEVREELRSARRKMKPESDTEPEIEEVDNQKKKPKKETQLVPDETVEGEYGLVINGHSLAYALEKNMEMELLRTACMCKTVICCRVTPLQKAQVVQLVKKYKQAVTLAIGDGANDVSMIKAAHIGVGISGQEGMQAVLSSDFSFAQFRYLQRLLLVHGRWSYLRMCKFLKYFFYKNFTFTLVHFWYGFFCGFSAQTVYDEWFITLYNLVYTSLPVLGMSLFDQDVNDRWSLQYPQLYEPGQLNMYFSKGAFVKCVLHSIYSSLVLFFIPYGAMYDTVRDDGKDIADYQSFALLAQTCLLIAVSIQIGLDTAYWTAVNQFFIWGSLAVYFAITFTMYSNGMYLIFTASFPFIGTARNSLNQPNVWLTIVLTSILCVLPVVAYRFVLVQLRPTINNKVRYKVRQAKATPAPPPRRARIRRTSSRRSGYAFSHTQGYGDLVTSGRYLRRTPMGRSGGFSPRVRDMARQPDITPQTYRSVREPEDSQHVA</sequence>
<organism evidence="22 23">
    <name type="scientific">Atractosteus spatula</name>
    <name type="common">Alligator gar</name>
    <name type="synonym">Lepisosteus spatula</name>
    <dbReference type="NCBI Taxonomy" id="7917"/>
    <lineage>
        <taxon>Eukaryota</taxon>
        <taxon>Metazoa</taxon>
        <taxon>Chordata</taxon>
        <taxon>Craniata</taxon>
        <taxon>Vertebrata</taxon>
        <taxon>Euteleostomi</taxon>
        <taxon>Actinopterygii</taxon>
        <taxon>Neopterygii</taxon>
        <taxon>Holostei</taxon>
        <taxon>Semionotiformes</taxon>
        <taxon>Lepisosteidae</taxon>
        <taxon>Atractosteus</taxon>
    </lineage>
</organism>
<feature type="binding site" evidence="17">
    <location>
        <position position="364"/>
    </location>
    <ligand>
        <name>Mg(2+)</name>
        <dbReference type="ChEBI" id="CHEBI:18420"/>
    </ligand>
</feature>
<evidence type="ECO:0000256" key="13">
    <source>
        <dbReference type="ARBA" id="ARBA00023136"/>
    </source>
</evidence>
<dbReference type="FunFam" id="3.40.50.1000:FF:000014">
    <property type="entry name" value="Phospholipid-transporting ATPase"/>
    <property type="match status" value="1"/>
</dbReference>
<feature type="binding site" evidence="17">
    <location>
        <position position="882"/>
    </location>
    <ligand>
        <name>Mg(2+)</name>
        <dbReference type="ChEBI" id="CHEBI:18420"/>
    </ligand>
</feature>
<evidence type="ECO:0000313" key="23">
    <source>
        <dbReference type="Proteomes" id="UP000736164"/>
    </source>
</evidence>
<name>A0A8J7P4Y6_ATRSP</name>
<feature type="region of interest" description="Disordered" evidence="19">
    <location>
        <begin position="1169"/>
        <end position="1200"/>
    </location>
</feature>
<dbReference type="GO" id="GO:0005802">
    <property type="term" value="C:trans-Golgi network"/>
    <property type="evidence" value="ECO:0007669"/>
    <property type="project" value="TreeGrafter"/>
</dbReference>
<feature type="binding site" evidence="17">
    <location>
        <position position="362"/>
    </location>
    <ligand>
        <name>Mg(2+)</name>
        <dbReference type="ChEBI" id="CHEBI:18420"/>
    </ligand>
</feature>
<evidence type="ECO:0000256" key="12">
    <source>
        <dbReference type="ARBA" id="ARBA00023055"/>
    </source>
</evidence>
<evidence type="ECO:0000256" key="5">
    <source>
        <dbReference type="ARBA" id="ARBA00022692"/>
    </source>
</evidence>
<dbReference type="SUPFAM" id="SSF81660">
    <property type="entry name" value="Metal cation-transporting ATPase, ATP-binding domain N"/>
    <property type="match status" value="1"/>
</dbReference>
<dbReference type="SFLD" id="SFLDG00002">
    <property type="entry name" value="C1.7:_P-type_atpase_like"/>
    <property type="match status" value="1"/>
</dbReference>
<evidence type="ECO:0000256" key="10">
    <source>
        <dbReference type="ARBA" id="ARBA00022967"/>
    </source>
</evidence>
<comment type="similarity">
    <text evidence="3 18">Belongs to the cation transport ATPase (P-type) (TC 3.A.3) family. Type IV subfamily.</text>
</comment>
<feature type="binding site" evidence="16">
    <location>
        <position position="858"/>
    </location>
    <ligand>
        <name>ATP</name>
        <dbReference type="ChEBI" id="CHEBI:30616"/>
    </ligand>
</feature>
<dbReference type="AlphaFoldDB" id="A0A8J7P4Y6"/>
<dbReference type="EMBL" id="JAAWVO010069545">
    <property type="protein sequence ID" value="MBN3324159.1"/>
    <property type="molecule type" value="Genomic_DNA"/>
</dbReference>
<proteinExistence type="inferred from homology"/>
<dbReference type="Gene3D" id="3.40.1110.10">
    <property type="entry name" value="Calcium-transporting ATPase, cytoplasmic domain N"/>
    <property type="match status" value="1"/>
</dbReference>
<dbReference type="Proteomes" id="UP000736164">
    <property type="component" value="Unassembled WGS sequence"/>
</dbReference>
<dbReference type="FunFam" id="3.40.50.1000:FF:000001">
    <property type="entry name" value="Phospholipid-transporting ATPase IC"/>
    <property type="match status" value="1"/>
</dbReference>
<evidence type="ECO:0000256" key="14">
    <source>
        <dbReference type="ARBA" id="ARBA00034036"/>
    </source>
</evidence>
<dbReference type="SUPFAM" id="SSF56784">
    <property type="entry name" value="HAD-like"/>
    <property type="match status" value="1"/>
</dbReference>
<dbReference type="InterPro" id="IPR001757">
    <property type="entry name" value="P_typ_ATPase"/>
</dbReference>
<keyword evidence="5 18" id="KW-0812">Transmembrane</keyword>
<feature type="transmembrane region" description="Helical" evidence="18">
    <location>
        <begin position="1087"/>
        <end position="1111"/>
    </location>
</feature>
<feature type="binding site" evidence="16">
    <location>
        <position position="363"/>
    </location>
    <ligand>
        <name>ATP</name>
        <dbReference type="ChEBI" id="CHEBI:30616"/>
    </ligand>
</feature>
<keyword evidence="23" id="KW-1185">Reference proteome</keyword>
<accession>A0A8J7P4Y6</accession>
<feature type="transmembrane region" description="Helical" evidence="18">
    <location>
        <begin position="246"/>
        <end position="269"/>
    </location>
</feature>
<evidence type="ECO:0000256" key="9">
    <source>
        <dbReference type="ARBA" id="ARBA00022842"/>
    </source>
</evidence>
<feature type="compositionally biased region" description="Basic residues" evidence="19">
    <location>
        <begin position="1179"/>
        <end position="1188"/>
    </location>
</feature>
<feature type="transmembrane region" description="Helical" evidence="18">
    <location>
        <begin position="1017"/>
        <end position="1037"/>
    </location>
</feature>
<comment type="caution">
    <text evidence="22">The sequence shown here is derived from an EMBL/GenBank/DDBJ whole genome shotgun (WGS) entry which is preliminary data.</text>
</comment>
<feature type="non-terminal residue" evidence="22">
    <location>
        <position position="1253"/>
    </location>
</feature>
<dbReference type="PROSITE" id="PS00154">
    <property type="entry name" value="ATPASE_E1_E2"/>
    <property type="match status" value="1"/>
</dbReference>
<feature type="binding site" evidence="16">
    <location>
        <position position="656"/>
    </location>
    <ligand>
        <name>ATP</name>
        <dbReference type="ChEBI" id="CHEBI:30616"/>
    </ligand>
</feature>
<dbReference type="CDD" id="cd02073">
    <property type="entry name" value="P-type_ATPase_APLT_Dnf-like"/>
    <property type="match status" value="1"/>
</dbReference>
<dbReference type="SFLD" id="SFLDF00027">
    <property type="entry name" value="p-type_atpase"/>
    <property type="match status" value="1"/>
</dbReference>
<dbReference type="GO" id="GO:0000287">
    <property type="term" value="F:magnesium ion binding"/>
    <property type="evidence" value="ECO:0007669"/>
    <property type="project" value="UniProtKB-UniRule"/>
</dbReference>
<evidence type="ECO:0000256" key="6">
    <source>
        <dbReference type="ARBA" id="ARBA00022723"/>
    </source>
</evidence>
<feature type="transmembrane region" description="Helical" evidence="18">
    <location>
        <begin position="46"/>
        <end position="64"/>
    </location>
</feature>
<dbReference type="InterPro" id="IPR008250">
    <property type="entry name" value="ATPase_P-typ_transduc_dom_A_sf"/>
</dbReference>
<feature type="binding site" evidence="16">
    <location>
        <position position="362"/>
    </location>
    <ligand>
        <name>ATP</name>
        <dbReference type="ChEBI" id="CHEBI:30616"/>
    </ligand>
</feature>
<keyword evidence="6 17" id="KW-0479">Metal-binding</keyword>
<comment type="catalytic activity">
    <reaction evidence="14 18">
        <text>ATP + H2O + phospholipidSide 1 = ADP + phosphate + phospholipidSide 2.</text>
        <dbReference type="EC" id="7.6.2.1"/>
    </reaction>
</comment>
<dbReference type="InterPro" id="IPR018303">
    <property type="entry name" value="ATPase_P-typ_P_site"/>
</dbReference>
<evidence type="ECO:0000256" key="1">
    <source>
        <dbReference type="ARBA" id="ARBA00001946"/>
    </source>
</evidence>
<protein>
    <recommendedName>
        <fullName evidence="18">Phospholipid-transporting ATPase</fullName>
        <ecNumber evidence="18">7.6.2.1</ecNumber>
    </recommendedName>
</protein>
<dbReference type="GO" id="GO:0140326">
    <property type="term" value="F:ATPase-coupled intramembrane lipid transporter activity"/>
    <property type="evidence" value="ECO:0007669"/>
    <property type="project" value="UniProtKB-EC"/>
</dbReference>
<keyword evidence="9 17" id="KW-0460">Magnesium</keyword>
<keyword evidence="4" id="KW-0813">Transport</keyword>
<dbReference type="NCBIfam" id="TIGR01494">
    <property type="entry name" value="ATPase_P-type"/>
    <property type="match status" value="1"/>
</dbReference>
<evidence type="ECO:0000256" key="15">
    <source>
        <dbReference type="PIRSR" id="PIRSR606539-1"/>
    </source>
</evidence>
<dbReference type="InterPro" id="IPR032630">
    <property type="entry name" value="P_typ_ATPase_c"/>
</dbReference>
<evidence type="ECO:0000256" key="18">
    <source>
        <dbReference type="RuleBase" id="RU362033"/>
    </source>
</evidence>
<dbReference type="GO" id="GO:0005886">
    <property type="term" value="C:plasma membrane"/>
    <property type="evidence" value="ECO:0007669"/>
    <property type="project" value="TreeGrafter"/>
</dbReference>
<feature type="binding site" evidence="16">
    <location>
        <position position="594"/>
    </location>
    <ligand>
        <name>ATP</name>
        <dbReference type="ChEBI" id="CHEBI:30616"/>
    </ligand>
</feature>
<feature type="transmembrane region" description="Helical" evidence="18">
    <location>
        <begin position="289"/>
        <end position="314"/>
    </location>
</feature>
<dbReference type="InterPro" id="IPR044492">
    <property type="entry name" value="P_typ_ATPase_HD_dom"/>
</dbReference>
<keyword evidence="10 18" id="KW-1278">Translocase</keyword>
<feature type="transmembrane region" description="Helical" evidence="18">
    <location>
        <begin position="1131"/>
        <end position="1152"/>
    </location>
</feature>
<feature type="transmembrane region" description="Helical" evidence="18">
    <location>
        <begin position="386"/>
        <end position="407"/>
    </location>
</feature>
<feature type="active site" description="4-aspartylphosphate intermediate" evidence="15">
    <location>
        <position position="362"/>
    </location>
</feature>
<dbReference type="InterPro" id="IPR006539">
    <property type="entry name" value="P-type_ATPase_IV"/>
</dbReference>
<comment type="cofactor">
    <cofactor evidence="1 17">
        <name>Mg(2+)</name>
        <dbReference type="ChEBI" id="CHEBI:18420"/>
    </cofactor>
</comment>
<feature type="binding site" evidence="16">
    <location>
        <position position="852"/>
    </location>
    <ligand>
        <name>ATP</name>
        <dbReference type="ChEBI" id="CHEBI:30616"/>
    </ligand>
</feature>
<feature type="binding site" evidence="16">
    <location>
        <position position="881"/>
    </location>
    <ligand>
        <name>ATP</name>
        <dbReference type="ChEBI" id="CHEBI:30616"/>
    </ligand>
</feature>
<dbReference type="GO" id="GO:0007030">
    <property type="term" value="P:Golgi organization"/>
    <property type="evidence" value="ECO:0007669"/>
    <property type="project" value="TreeGrafter"/>
</dbReference>
<evidence type="ECO:0000256" key="11">
    <source>
        <dbReference type="ARBA" id="ARBA00022989"/>
    </source>
</evidence>
<keyword evidence="8 16" id="KW-0067">ATP-binding</keyword>
<feature type="domain" description="P-type ATPase C-terminal" evidence="21">
    <location>
        <begin position="904"/>
        <end position="1158"/>
    </location>
</feature>
<feature type="transmembrane region" description="Helical" evidence="18">
    <location>
        <begin position="938"/>
        <end position="956"/>
    </location>
</feature>